<evidence type="ECO:0000313" key="2">
    <source>
        <dbReference type="Proteomes" id="UP000002282"/>
    </source>
</evidence>
<name>A0A0R1E6E0_DROYA</name>
<proteinExistence type="predicted"/>
<accession>A0A0R1E6E0</accession>
<reference evidence="1 2" key="2">
    <citation type="journal article" date="2007" name="PLoS Biol.">
        <title>Principles of genome evolution in the Drosophila melanogaster species group.</title>
        <authorList>
            <person name="Ranz J.M."/>
            <person name="Maurin D."/>
            <person name="Chan Y.S."/>
            <person name="von Grotthuss M."/>
            <person name="Hillier L.W."/>
            <person name="Roote J."/>
            <person name="Ashburner M."/>
            <person name="Bergman C.M."/>
        </authorList>
    </citation>
    <scope>NUCLEOTIDE SEQUENCE [LARGE SCALE GENOMIC DNA]</scope>
    <source>
        <strain evidence="2">Tai18E2 / Tucson 14021-0261.01</strain>
    </source>
</reference>
<protein>
    <submittedName>
        <fullName evidence="1">Uncharacterized protein, isoform B</fullName>
    </submittedName>
</protein>
<organism evidence="1 2">
    <name type="scientific">Drosophila yakuba</name>
    <name type="common">Fruit fly</name>
    <dbReference type="NCBI Taxonomy" id="7245"/>
    <lineage>
        <taxon>Eukaryota</taxon>
        <taxon>Metazoa</taxon>
        <taxon>Ecdysozoa</taxon>
        <taxon>Arthropoda</taxon>
        <taxon>Hexapoda</taxon>
        <taxon>Insecta</taxon>
        <taxon>Pterygota</taxon>
        <taxon>Neoptera</taxon>
        <taxon>Endopterygota</taxon>
        <taxon>Diptera</taxon>
        <taxon>Brachycera</taxon>
        <taxon>Muscomorpha</taxon>
        <taxon>Ephydroidea</taxon>
        <taxon>Drosophilidae</taxon>
        <taxon>Drosophila</taxon>
        <taxon>Sophophora</taxon>
    </lineage>
</organism>
<reference evidence="1 2" key="1">
    <citation type="journal article" date="2007" name="Nature">
        <title>Evolution of genes and genomes on the Drosophila phylogeny.</title>
        <authorList>
            <consortium name="Drosophila 12 Genomes Consortium"/>
            <person name="Clark A.G."/>
            <person name="Eisen M.B."/>
            <person name="Smith D.R."/>
            <person name="Bergman C.M."/>
            <person name="Oliver B."/>
            <person name="Markow T.A."/>
            <person name="Kaufman T.C."/>
            <person name="Kellis M."/>
            <person name="Gelbart W."/>
            <person name="Iyer V.N."/>
            <person name="Pollard D.A."/>
            <person name="Sackton T.B."/>
            <person name="Larracuente A.M."/>
            <person name="Singh N.D."/>
            <person name="Abad J.P."/>
            <person name="Abt D.N."/>
            <person name="Adryan B."/>
            <person name="Aguade M."/>
            <person name="Akashi H."/>
            <person name="Anderson W.W."/>
            <person name="Aquadro C.F."/>
            <person name="Ardell D.H."/>
            <person name="Arguello R."/>
            <person name="Artieri C.G."/>
            <person name="Barbash D.A."/>
            <person name="Barker D."/>
            <person name="Barsanti P."/>
            <person name="Batterham P."/>
            <person name="Batzoglou S."/>
            <person name="Begun D."/>
            <person name="Bhutkar A."/>
            <person name="Blanco E."/>
            <person name="Bosak S.A."/>
            <person name="Bradley R.K."/>
            <person name="Brand A.D."/>
            <person name="Brent M.R."/>
            <person name="Brooks A.N."/>
            <person name="Brown R.H."/>
            <person name="Butlin R.K."/>
            <person name="Caggese C."/>
            <person name="Calvi B.R."/>
            <person name="Bernardo de Carvalho A."/>
            <person name="Caspi A."/>
            <person name="Castrezana S."/>
            <person name="Celniker S.E."/>
            <person name="Chang J.L."/>
            <person name="Chapple C."/>
            <person name="Chatterji S."/>
            <person name="Chinwalla A."/>
            <person name="Civetta A."/>
            <person name="Clifton S.W."/>
            <person name="Comeron J.M."/>
            <person name="Costello J.C."/>
            <person name="Coyne J.A."/>
            <person name="Daub J."/>
            <person name="David R.G."/>
            <person name="Delcher A.L."/>
            <person name="Delehaunty K."/>
            <person name="Do C.B."/>
            <person name="Ebling H."/>
            <person name="Edwards K."/>
            <person name="Eickbush T."/>
            <person name="Evans J.D."/>
            <person name="Filipski A."/>
            <person name="Findeiss S."/>
            <person name="Freyhult E."/>
            <person name="Fulton L."/>
            <person name="Fulton R."/>
            <person name="Garcia A.C."/>
            <person name="Gardiner A."/>
            <person name="Garfield D.A."/>
            <person name="Garvin B.E."/>
            <person name="Gibson G."/>
            <person name="Gilbert D."/>
            <person name="Gnerre S."/>
            <person name="Godfrey J."/>
            <person name="Good R."/>
            <person name="Gotea V."/>
            <person name="Gravely B."/>
            <person name="Greenberg A.J."/>
            <person name="Griffiths-Jones S."/>
            <person name="Gross S."/>
            <person name="Guigo R."/>
            <person name="Gustafson E.A."/>
            <person name="Haerty W."/>
            <person name="Hahn M.W."/>
            <person name="Halligan D.L."/>
            <person name="Halpern A.L."/>
            <person name="Halter G.M."/>
            <person name="Han M.V."/>
            <person name="Heger A."/>
            <person name="Hillier L."/>
            <person name="Hinrichs A.S."/>
            <person name="Holmes I."/>
            <person name="Hoskins R.A."/>
            <person name="Hubisz M.J."/>
            <person name="Hultmark D."/>
            <person name="Huntley M.A."/>
            <person name="Jaffe D.B."/>
            <person name="Jagadeeshan S."/>
            <person name="Jeck W.R."/>
            <person name="Johnson J."/>
            <person name="Jones C.D."/>
            <person name="Jordan W.C."/>
            <person name="Karpen G.H."/>
            <person name="Kataoka E."/>
            <person name="Keightley P.D."/>
            <person name="Kheradpour P."/>
            <person name="Kirkness E.F."/>
            <person name="Koerich L.B."/>
            <person name="Kristiansen K."/>
            <person name="Kudrna D."/>
            <person name="Kulathinal R.J."/>
            <person name="Kumar S."/>
            <person name="Kwok R."/>
            <person name="Lander E."/>
            <person name="Langley C.H."/>
            <person name="Lapoint R."/>
            <person name="Lazzaro B.P."/>
            <person name="Lee S.J."/>
            <person name="Levesque L."/>
            <person name="Li R."/>
            <person name="Lin C.F."/>
            <person name="Lin M.F."/>
            <person name="Lindblad-Toh K."/>
            <person name="Llopart A."/>
            <person name="Long M."/>
            <person name="Low L."/>
            <person name="Lozovsky E."/>
            <person name="Lu J."/>
            <person name="Luo M."/>
            <person name="Machado C.A."/>
            <person name="Makalowski W."/>
            <person name="Marzo M."/>
            <person name="Matsuda M."/>
            <person name="Matzkin L."/>
            <person name="McAllister B."/>
            <person name="McBride C.S."/>
            <person name="McKernan B."/>
            <person name="McKernan K."/>
            <person name="Mendez-Lago M."/>
            <person name="Minx P."/>
            <person name="Mollenhauer M.U."/>
            <person name="Montooth K."/>
            <person name="Mount S.M."/>
            <person name="Mu X."/>
            <person name="Myers E."/>
            <person name="Negre B."/>
            <person name="Newfeld S."/>
            <person name="Nielsen R."/>
            <person name="Noor M.A."/>
            <person name="O'Grady P."/>
            <person name="Pachter L."/>
            <person name="Papaceit M."/>
            <person name="Parisi M.J."/>
            <person name="Parisi M."/>
            <person name="Parts L."/>
            <person name="Pedersen J.S."/>
            <person name="Pesole G."/>
            <person name="Phillippy A.M."/>
            <person name="Ponting C.P."/>
            <person name="Pop M."/>
            <person name="Porcelli D."/>
            <person name="Powell J.R."/>
            <person name="Prohaska S."/>
            <person name="Pruitt K."/>
            <person name="Puig M."/>
            <person name="Quesneville H."/>
            <person name="Ram K.R."/>
            <person name="Rand D."/>
            <person name="Rasmussen M.D."/>
            <person name="Reed L.K."/>
            <person name="Reenan R."/>
            <person name="Reily A."/>
            <person name="Remington K.A."/>
            <person name="Rieger T.T."/>
            <person name="Ritchie M.G."/>
            <person name="Robin C."/>
            <person name="Rogers Y.H."/>
            <person name="Rohde C."/>
            <person name="Rozas J."/>
            <person name="Rubenfield M.J."/>
            <person name="Ruiz A."/>
            <person name="Russo S."/>
            <person name="Salzberg S.L."/>
            <person name="Sanchez-Gracia A."/>
            <person name="Saranga D.J."/>
            <person name="Sato H."/>
            <person name="Schaeffer S.W."/>
            <person name="Schatz M.C."/>
            <person name="Schlenke T."/>
            <person name="Schwartz R."/>
            <person name="Segarra C."/>
            <person name="Singh R.S."/>
            <person name="Sirot L."/>
            <person name="Sirota M."/>
            <person name="Sisneros N.B."/>
            <person name="Smith C.D."/>
            <person name="Smith T.F."/>
            <person name="Spieth J."/>
            <person name="Stage D.E."/>
            <person name="Stark A."/>
            <person name="Stephan W."/>
            <person name="Strausberg R.L."/>
            <person name="Strempel S."/>
            <person name="Sturgill D."/>
            <person name="Sutton G."/>
            <person name="Sutton G.G."/>
            <person name="Tao W."/>
            <person name="Teichmann S."/>
            <person name="Tobari Y.N."/>
            <person name="Tomimura Y."/>
            <person name="Tsolas J.M."/>
            <person name="Valente V.L."/>
            <person name="Venter E."/>
            <person name="Venter J.C."/>
            <person name="Vicario S."/>
            <person name="Vieira F.G."/>
            <person name="Vilella A.J."/>
            <person name="Villasante A."/>
            <person name="Walenz B."/>
            <person name="Wang J."/>
            <person name="Wasserman M."/>
            <person name="Watts T."/>
            <person name="Wilson D."/>
            <person name="Wilson R.K."/>
            <person name="Wing R.A."/>
            <person name="Wolfner M.F."/>
            <person name="Wong A."/>
            <person name="Wong G.K."/>
            <person name="Wu C.I."/>
            <person name="Wu G."/>
            <person name="Yamamoto D."/>
            <person name="Yang H.P."/>
            <person name="Yang S.P."/>
            <person name="Yorke J.A."/>
            <person name="Yoshida K."/>
            <person name="Zdobnov E."/>
            <person name="Zhang P."/>
            <person name="Zhang Y."/>
            <person name="Zimin A.V."/>
            <person name="Baldwin J."/>
            <person name="Abdouelleil A."/>
            <person name="Abdulkadir J."/>
            <person name="Abebe A."/>
            <person name="Abera B."/>
            <person name="Abreu J."/>
            <person name="Acer S.C."/>
            <person name="Aftuck L."/>
            <person name="Alexander A."/>
            <person name="An P."/>
            <person name="Anderson E."/>
            <person name="Anderson S."/>
            <person name="Arachi H."/>
            <person name="Azer M."/>
            <person name="Bachantsang P."/>
            <person name="Barry A."/>
            <person name="Bayul T."/>
            <person name="Berlin A."/>
            <person name="Bessette D."/>
            <person name="Bloom T."/>
            <person name="Blye J."/>
            <person name="Boguslavskiy L."/>
            <person name="Bonnet C."/>
            <person name="Boukhgalter B."/>
            <person name="Bourzgui I."/>
            <person name="Brown A."/>
            <person name="Cahill P."/>
            <person name="Channer S."/>
            <person name="Cheshatsang Y."/>
            <person name="Chuda L."/>
            <person name="Citroen M."/>
            <person name="Collymore A."/>
            <person name="Cooke P."/>
            <person name="Costello M."/>
            <person name="D'Aco K."/>
            <person name="Daza R."/>
            <person name="De Haan G."/>
            <person name="DeGray S."/>
            <person name="DeMaso C."/>
            <person name="Dhargay N."/>
            <person name="Dooley K."/>
            <person name="Dooley E."/>
            <person name="Doricent M."/>
            <person name="Dorje P."/>
            <person name="Dorjee K."/>
            <person name="Dupes A."/>
            <person name="Elong R."/>
            <person name="Falk J."/>
            <person name="Farina A."/>
            <person name="Faro S."/>
            <person name="Ferguson D."/>
            <person name="Fisher S."/>
            <person name="Foley C.D."/>
            <person name="Franke A."/>
            <person name="Friedrich D."/>
            <person name="Gadbois L."/>
            <person name="Gearin G."/>
            <person name="Gearin C.R."/>
            <person name="Giannoukos G."/>
            <person name="Goode T."/>
            <person name="Graham J."/>
            <person name="Grandbois E."/>
            <person name="Grewal S."/>
            <person name="Gyaltsen K."/>
            <person name="Hafez N."/>
            <person name="Hagos B."/>
            <person name="Hall J."/>
            <person name="Henson C."/>
            <person name="Hollinger A."/>
            <person name="Honan T."/>
            <person name="Huard M.D."/>
            <person name="Hughes L."/>
            <person name="Hurhula B."/>
            <person name="Husby M.E."/>
            <person name="Kamat A."/>
            <person name="Kanga B."/>
            <person name="Kashin S."/>
            <person name="Khazanovich D."/>
            <person name="Kisner P."/>
            <person name="Lance K."/>
            <person name="Lara M."/>
            <person name="Lee W."/>
            <person name="Lennon N."/>
            <person name="Letendre F."/>
            <person name="LeVine R."/>
            <person name="Lipovsky A."/>
            <person name="Liu X."/>
            <person name="Liu J."/>
            <person name="Liu S."/>
            <person name="Lokyitsang T."/>
            <person name="Lokyitsang Y."/>
            <person name="Lubonja R."/>
            <person name="Lui A."/>
            <person name="MacDonald P."/>
            <person name="Magnisalis V."/>
            <person name="Maru K."/>
            <person name="Matthews C."/>
            <person name="McCusker W."/>
            <person name="McDonough S."/>
            <person name="Mehta T."/>
            <person name="Meldrim J."/>
            <person name="Meneus L."/>
            <person name="Mihai O."/>
            <person name="Mihalev A."/>
            <person name="Mihova T."/>
            <person name="Mittelman R."/>
            <person name="Mlenga V."/>
            <person name="Montmayeur A."/>
            <person name="Mulrain L."/>
            <person name="Navidi A."/>
            <person name="Naylor J."/>
            <person name="Negash T."/>
            <person name="Nguyen T."/>
            <person name="Nguyen N."/>
            <person name="Nicol R."/>
            <person name="Norbu C."/>
            <person name="Norbu N."/>
            <person name="Novod N."/>
            <person name="O'Neill B."/>
            <person name="Osman S."/>
            <person name="Markiewicz E."/>
            <person name="Oyono O.L."/>
            <person name="Patti C."/>
            <person name="Phunkhang P."/>
            <person name="Pierre F."/>
            <person name="Priest M."/>
            <person name="Raghuraman S."/>
            <person name="Rege F."/>
            <person name="Reyes R."/>
            <person name="Rise C."/>
            <person name="Rogov P."/>
            <person name="Ross K."/>
            <person name="Ryan E."/>
            <person name="Settipalli S."/>
            <person name="Shea T."/>
            <person name="Sherpa N."/>
            <person name="Shi L."/>
            <person name="Shih D."/>
            <person name="Sparrow T."/>
            <person name="Spaulding J."/>
            <person name="Stalker J."/>
            <person name="Stange-Thomann N."/>
            <person name="Stavropoulos S."/>
            <person name="Stone C."/>
            <person name="Strader C."/>
            <person name="Tesfaye S."/>
            <person name="Thomson T."/>
            <person name="Thoulutsang Y."/>
            <person name="Thoulutsang D."/>
            <person name="Topham K."/>
            <person name="Topping I."/>
            <person name="Tsamla T."/>
            <person name="Vassiliev H."/>
            <person name="Vo A."/>
            <person name="Wangchuk T."/>
            <person name="Wangdi T."/>
            <person name="Weiand M."/>
            <person name="Wilkinson J."/>
            <person name="Wilson A."/>
            <person name="Yadav S."/>
            <person name="Young G."/>
            <person name="Yu Q."/>
            <person name="Zembek L."/>
            <person name="Zhong D."/>
            <person name="Zimmer A."/>
            <person name="Zwirko Z."/>
            <person name="Jaffe D.B."/>
            <person name="Alvarez P."/>
            <person name="Brockman W."/>
            <person name="Butler J."/>
            <person name="Chin C."/>
            <person name="Gnerre S."/>
            <person name="Grabherr M."/>
            <person name="Kleber M."/>
            <person name="Mauceli E."/>
            <person name="MacCallum I."/>
        </authorList>
    </citation>
    <scope>NUCLEOTIDE SEQUENCE [LARGE SCALE GENOMIC DNA]</scope>
    <source>
        <strain evidence="2">Tai18E2 / Tucson 14021-0261.01</strain>
    </source>
</reference>
<sequence>MLYSCTRALYMRNIENGYLGQAFVRFDNFTTVLPTLYKFTFNGNDLCNSTIRYFRKPFLLDPKSTRTCTSISIRERKNNRPIMHPNFPRIDPKIRV</sequence>
<evidence type="ECO:0000313" key="1">
    <source>
        <dbReference type="EMBL" id="KRK02919.1"/>
    </source>
</evidence>
<dbReference type="Proteomes" id="UP000002282">
    <property type="component" value="Chromosome 3R"/>
</dbReference>
<dbReference type="AlphaFoldDB" id="A0A0R1E6E0"/>
<gene>
    <name evidence="1" type="primary">Dyak\GE27869</name>
    <name evidence="1" type="synonym">GE27869</name>
    <name evidence="1" type="ORF">Dyak_GE27869</name>
</gene>
<keyword evidence="2" id="KW-1185">Reference proteome</keyword>
<dbReference type="KEGG" id="dya:Dyak_GE27869"/>
<dbReference type="EMBL" id="CM000160">
    <property type="protein sequence ID" value="KRK02919.1"/>
    <property type="molecule type" value="Genomic_DNA"/>
</dbReference>